<dbReference type="EMBL" id="FNGV01000001">
    <property type="protein sequence ID" value="SDL48178.1"/>
    <property type="molecule type" value="Genomic_DNA"/>
</dbReference>
<evidence type="ECO:0000256" key="7">
    <source>
        <dbReference type="PROSITE-ProRule" id="PRU01360"/>
    </source>
</evidence>
<comment type="subcellular location">
    <subcellularLocation>
        <location evidence="1 7">Cell outer membrane</location>
        <topology evidence="1 7">Multi-pass membrane protein</topology>
    </subcellularLocation>
</comment>
<dbReference type="Proteomes" id="UP000199440">
    <property type="component" value="Unassembled WGS sequence"/>
</dbReference>
<keyword evidence="3 7" id="KW-1134">Transmembrane beta strand</keyword>
<evidence type="ECO:0000256" key="2">
    <source>
        <dbReference type="ARBA" id="ARBA00022448"/>
    </source>
</evidence>
<dbReference type="Pfam" id="PF14905">
    <property type="entry name" value="OMP_b-brl_3"/>
    <property type="match status" value="1"/>
</dbReference>
<comment type="similarity">
    <text evidence="7">Belongs to the TonB-dependent receptor family.</text>
</comment>
<feature type="signal peptide" evidence="8">
    <location>
        <begin position="1"/>
        <end position="24"/>
    </location>
</feature>
<dbReference type="Gene3D" id="2.60.40.1120">
    <property type="entry name" value="Carboxypeptidase-like, regulatory domain"/>
    <property type="match status" value="1"/>
</dbReference>
<evidence type="ECO:0000256" key="4">
    <source>
        <dbReference type="ARBA" id="ARBA00022692"/>
    </source>
</evidence>
<organism evidence="11 12">
    <name type="scientific">Kriegella aquimaris</name>
    <dbReference type="NCBI Taxonomy" id="192904"/>
    <lineage>
        <taxon>Bacteria</taxon>
        <taxon>Pseudomonadati</taxon>
        <taxon>Bacteroidota</taxon>
        <taxon>Flavobacteriia</taxon>
        <taxon>Flavobacteriales</taxon>
        <taxon>Flavobacteriaceae</taxon>
        <taxon>Kriegella</taxon>
    </lineage>
</organism>
<reference evidence="11 12" key="1">
    <citation type="submission" date="2016-10" db="EMBL/GenBank/DDBJ databases">
        <authorList>
            <person name="de Groot N.N."/>
        </authorList>
    </citation>
    <scope>NUCLEOTIDE SEQUENCE [LARGE SCALE GENOMIC DNA]</scope>
    <source>
        <strain evidence="11 12">DSM 19886</strain>
    </source>
</reference>
<evidence type="ECO:0000313" key="11">
    <source>
        <dbReference type="EMBL" id="SDL48178.1"/>
    </source>
</evidence>
<evidence type="ECO:0000259" key="9">
    <source>
        <dbReference type="Pfam" id="PF07715"/>
    </source>
</evidence>
<dbReference type="AlphaFoldDB" id="A0A1G9KEE5"/>
<dbReference type="PROSITE" id="PS52016">
    <property type="entry name" value="TONB_DEPENDENT_REC_3"/>
    <property type="match status" value="1"/>
</dbReference>
<dbReference type="Pfam" id="PF07715">
    <property type="entry name" value="Plug"/>
    <property type="match status" value="1"/>
</dbReference>
<dbReference type="RefSeq" id="WP_245731279.1">
    <property type="nucleotide sequence ID" value="NZ_FNGV01000001.1"/>
</dbReference>
<keyword evidence="6 7" id="KW-0998">Cell outer membrane</keyword>
<dbReference type="Gene3D" id="2.170.130.10">
    <property type="entry name" value="TonB-dependent receptor, plug domain"/>
    <property type="match status" value="1"/>
</dbReference>
<keyword evidence="2 7" id="KW-0813">Transport</keyword>
<name>A0A1G9KEE5_9FLAO</name>
<dbReference type="STRING" id="192904.SAMN04488514_101962"/>
<evidence type="ECO:0000256" key="3">
    <source>
        <dbReference type="ARBA" id="ARBA00022452"/>
    </source>
</evidence>
<dbReference type="GO" id="GO:0009279">
    <property type="term" value="C:cell outer membrane"/>
    <property type="evidence" value="ECO:0007669"/>
    <property type="project" value="UniProtKB-SubCell"/>
</dbReference>
<evidence type="ECO:0000256" key="1">
    <source>
        <dbReference type="ARBA" id="ARBA00004571"/>
    </source>
</evidence>
<dbReference type="InterPro" id="IPR012910">
    <property type="entry name" value="Plug_dom"/>
</dbReference>
<dbReference type="Gene3D" id="2.40.170.20">
    <property type="entry name" value="TonB-dependent receptor, beta-barrel domain"/>
    <property type="match status" value="1"/>
</dbReference>
<evidence type="ECO:0000256" key="6">
    <source>
        <dbReference type="ARBA" id="ARBA00023237"/>
    </source>
</evidence>
<feature type="domain" description="Outer membrane protein beta-barrel" evidence="10">
    <location>
        <begin position="386"/>
        <end position="781"/>
    </location>
</feature>
<protein>
    <submittedName>
        <fullName evidence="11">Outer membrane receptor proteins, mostly Fe transport</fullName>
    </submittedName>
</protein>
<dbReference type="InterPro" id="IPR037066">
    <property type="entry name" value="Plug_dom_sf"/>
</dbReference>
<keyword evidence="11" id="KW-0675">Receptor</keyword>
<evidence type="ECO:0000256" key="5">
    <source>
        <dbReference type="ARBA" id="ARBA00023136"/>
    </source>
</evidence>
<dbReference type="InterPro" id="IPR041700">
    <property type="entry name" value="OMP_b-brl_3"/>
</dbReference>
<keyword evidence="12" id="KW-1185">Reference proteome</keyword>
<evidence type="ECO:0000313" key="12">
    <source>
        <dbReference type="Proteomes" id="UP000199440"/>
    </source>
</evidence>
<evidence type="ECO:0000256" key="8">
    <source>
        <dbReference type="SAM" id="SignalP"/>
    </source>
</evidence>
<dbReference type="SUPFAM" id="SSF49464">
    <property type="entry name" value="Carboxypeptidase regulatory domain-like"/>
    <property type="match status" value="1"/>
</dbReference>
<accession>A0A1G9KEE5</accession>
<sequence>MISKITFYALIVACVLFNTEMILAQDANASSITIKGTVIEEISGQPVAFATVMVADNDTKKPISGTTTLDDGSFSLETDATNFYIEISFIGFQKRTFGQPVAKTSTIDLGKVALAEDAEQLQEVVVQGEESRTEFKLDKRVFNVGKDLSSTGASALEVLNNVPSVNVNIEGQISLRGSQGVQVLINGKPSVIASDGGNALGTITADMIDRVEVITNPSAKYDAEGTSGIINIVIKKEERKGLNGSISVNTGAPENHSVGISLNRRTEKFNLFSQIGVGIREYPDDIENRNVDLINNTTILTNGTEYRNENYYNFVLGTDYYINPTNVLTLSGNFALELEDQPSTTNFTALDGTNTTTSQWDRNEVTEATNPKLQYELQYKKDFQGNEDHTLLFSALGNFFGKDQSSDFVDSTISGEDKNSAQKTRTDFKESVFTFKLDYTRPFSKKWSMETGAQYVLNDVSNDYEVNNLVSGNFVNDPGLTNIFEYNQKVLGLYTTAAYEGEKWGIKAGARLEDTDLNTLLTNTNENNNQNYFNLFPSVHSSYKVSETLSLQAGYSKRIYRPRLWDLNPFFNIRNNFSIRQGNPNLLPEFTDSYEITSIFFVGKTSMNLGVYQRYTTDVIERVSSFENNVNTVKPLNIGTNRSTGLEFNSKYSPTNWLTLNGDLNYSQFTRNGSFDETTFDFSADQWSSKLMAKFKLPADIDFETTGNFQSSYQTVQSEVSENLFLDMGLRKKLFKGKAVLNLSVRDALASRVSESQITQANYEIYNRRQRGRFLALGFSYGFGKGEAMEFSGQRRR</sequence>
<dbReference type="PANTHER" id="PTHR40980">
    <property type="entry name" value="PLUG DOMAIN-CONTAINING PROTEIN"/>
    <property type="match status" value="1"/>
</dbReference>
<dbReference type="InterPro" id="IPR008969">
    <property type="entry name" value="CarboxyPept-like_regulatory"/>
</dbReference>
<keyword evidence="4 7" id="KW-0812">Transmembrane</keyword>
<feature type="chain" id="PRO_5011563588" evidence="8">
    <location>
        <begin position="25"/>
        <end position="797"/>
    </location>
</feature>
<dbReference type="SUPFAM" id="SSF56935">
    <property type="entry name" value="Porins"/>
    <property type="match status" value="1"/>
</dbReference>
<keyword evidence="5 7" id="KW-0472">Membrane</keyword>
<dbReference type="Pfam" id="PF13715">
    <property type="entry name" value="CarbopepD_reg_2"/>
    <property type="match status" value="1"/>
</dbReference>
<evidence type="ECO:0000259" key="10">
    <source>
        <dbReference type="Pfam" id="PF14905"/>
    </source>
</evidence>
<gene>
    <name evidence="11" type="ORF">SAMN04488514_101962</name>
</gene>
<feature type="domain" description="TonB-dependent receptor plug" evidence="9">
    <location>
        <begin position="152"/>
        <end position="229"/>
    </location>
</feature>
<dbReference type="InterPro" id="IPR036942">
    <property type="entry name" value="Beta-barrel_TonB_sf"/>
</dbReference>
<dbReference type="InterPro" id="IPR039426">
    <property type="entry name" value="TonB-dep_rcpt-like"/>
</dbReference>
<dbReference type="PANTHER" id="PTHR40980:SF4">
    <property type="entry name" value="TONB-DEPENDENT RECEPTOR-LIKE BETA-BARREL DOMAIN-CONTAINING PROTEIN"/>
    <property type="match status" value="1"/>
</dbReference>
<proteinExistence type="inferred from homology"/>
<keyword evidence="8" id="KW-0732">Signal</keyword>